<feature type="compositionally biased region" description="Basic and acidic residues" evidence="1">
    <location>
        <begin position="1165"/>
        <end position="1184"/>
    </location>
</feature>
<feature type="compositionally biased region" description="Basic residues" evidence="1">
    <location>
        <begin position="1634"/>
        <end position="1646"/>
    </location>
</feature>
<dbReference type="Gramene" id="QL06p018506:mrna">
    <property type="protein sequence ID" value="QL06p018506:mrna"/>
    <property type="gene ID" value="QL06p018506"/>
</dbReference>
<organism evidence="3 4">
    <name type="scientific">Quercus lobata</name>
    <name type="common">Valley oak</name>
    <dbReference type="NCBI Taxonomy" id="97700"/>
    <lineage>
        <taxon>Eukaryota</taxon>
        <taxon>Viridiplantae</taxon>
        <taxon>Streptophyta</taxon>
        <taxon>Embryophyta</taxon>
        <taxon>Tracheophyta</taxon>
        <taxon>Spermatophyta</taxon>
        <taxon>Magnoliopsida</taxon>
        <taxon>eudicotyledons</taxon>
        <taxon>Gunneridae</taxon>
        <taxon>Pentapetalae</taxon>
        <taxon>rosids</taxon>
        <taxon>fabids</taxon>
        <taxon>Fagales</taxon>
        <taxon>Fagaceae</taxon>
        <taxon>Quercus</taxon>
    </lineage>
</organism>
<dbReference type="InParanoid" id="A0A7N2LXT2"/>
<protein>
    <recommendedName>
        <fullName evidence="2">Retrotransposon Copia-like N-terminal domain-containing protein</fullName>
    </recommendedName>
</protein>
<feature type="compositionally biased region" description="Low complexity" evidence="1">
    <location>
        <begin position="845"/>
        <end position="855"/>
    </location>
</feature>
<dbReference type="EMBL" id="LRBV02000006">
    <property type="status" value="NOT_ANNOTATED_CDS"/>
    <property type="molecule type" value="Genomic_DNA"/>
</dbReference>
<feature type="compositionally biased region" description="Acidic residues" evidence="1">
    <location>
        <begin position="856"/>
        <end position="866"/>
    </location>
</feature>
<dbReference type="PANTHER" id="PTHR31008">
    <property type="entry name" value="COP1-INTERACTING PROTEIN-RELATED"/>
    <property type="match status" value="1"/>
</dbReference>
<feature type="compositionally biased region" description="Polar residues" evidence="1">
    <location>
        <begin position="1313"/>
        <end position="1332"/>
    </location>
</feature>
<reference evidence="3" key="2">
    <citation type="submission" date="2021-01" db="UniProtKB">
        <authorList>
            <consortium name="EnsemblPlants"/>
        </authorList>
    </citation>
    <scope>IDENTIFICATION</scope>
</reference>
<accession>A0A7N2LXT2</accession>
<feature type="region of interest" description="Disordered" evidence="1">
    <location>
        <begin position="1617"/>
        <end position="1721"/>
    </location>
</feature>
<feature type="region of interest" description="Disordered" evidence="1">
    <location>
        <begin position="992"/>
        <end position="1024"/>
    </location>
</feature>
<feature type="compositionally biased region" description="Polar residues" evidence="1">
    <location>
        <begin position="1647"/>
        <end position="1696"/>
    </location>
</feature>
<evidence type="ECO:0000313" key="4">
    <source>
        <dbReference type="Proteomes" id="UP000594261"/>
    </source>
</evidence>
<dbReference type="Pfam" id="PF14244">
    <property type="entry name" value="Retrotran_gag_3"/>
    <property type="match status" value="1"/>
</dbReference>
<reference evidence="3 4" key="1">
    <citation type="journal article" date="2016" name="G3 (Bethesda)">
        <title>First Draft Assembly and Annotation of the Genome of a California Endemic Oak Quercus lobata Nee (Fagaceae).</title>
        <authorList>
            <person name="Sork V.L."/>
            <person name="Fitz-Gibbon S.T."/>
            <person name="Puiu D."/>
            <person name="Crepeau M."/>
            <person name="Gugger P.F."/>
            <person name="Sherman R."/>
            <person name="Stevens K."/>
            <person name="Langley C.H."/>
            <person name="Pellegrini M."/>
            <person name="Salzberg S.L."/>
        </authorList>
    </citation>
    <scope>NUCLEOTIDE SEQUENCE [LARGE SCALE GENOMIC DNA]</scope>
    <source>
        <strain evidence="3 4">cv. SW786</strain>
    </source>
</reference>
<dbReference type="EnsemblPlants" id="QL06p018506:mrna">
    <property type="protein sequence ID" value="QL06p018506:mrna"/>
    <property type="gene ID" value="QL06p018506"/>
</dbReference>
<evidence type="ECO:0000256" key="1">
    <source>
        <dbReference type="SAM" id="MobiDB-lite"/>
    </source>
</evidence>
<feature type="region of interest" description="Disordered" evidence="1">
    <location>
        <begin position="1241"/>
        <end position="1388"/>
    </location>
</feature>
<proteinExistence type="predicted"/>
<dbReference type="Proteomes" id="UP000594261">
    <property type="component" value="Chromosome 6"/>
</dbReference>
<dbReference type="PANTHER" id="PTHR31008:SF2">
    <property type="entry name" value="COP1-INTERACTING PROTEIN-LIKE PROTEIN"/>
    <property type="match status" value="1"/>
</dbReference>
<dbReference type="InterPro" id="IPR029472">
    <property type="entry name" value="Copia-like_N"/>
</dbReference>
<dbReference type="OMA" id="MIPVRSN"/>
<feature type="region of interest" description="Disordered" evidence="1">
    <location>
        <begin position="752"/>
        <end position="907"/>
    </location>
</feature>
<feature type="region of interest" description="Disordered" evidence="1">
    <location>
        <begin position="678"/>
        <end position="713"/>
    </location>
</feature>
<feature type="compositionally biased region" description="Polar residues" evidence="1">
    <location>
        <begin position="680"/>
        <end position="691"/>
    </location>
</feature>
<feature type="compositionally biased region" description="Polar residues" evidence="1">
    <location>
        <begin position="1572"/>
        <end position="1586"/>
    </location>
</feature>
<name>A0A7N2LXT2_QUELO</name>
<feature type="domain" description="Retrotransposon Copia-like N-terminal" evidence="2">
    <location>
        <begin position="165"/>
        <end position="210"/>
    </location>
</feature>
<evidence type="ECO:0000313" key="3">
    <source>
        <dbReference type="EnsemblPlants" id="QL06p018506:mrna"/>
    </source>
</evidence>
<evidence type="ECO:0000259" key="2">
    <source>
        <dbReference type="Pfam" id="PF14244"/>
    </source>
</evidence>
<feature type="compositionally biased region" description="Basic and acidic residues" evidence="1">
    <location>
        <begin position="1524"/>
        <end position="1535"/>
    </location>
</feature>
<feature type="compositionally biased region" description="Basic and acidic residues" evidence="1">
    <location>
        <begin position="1012"/>
        <end position="1024"/>
    </location>
</feature>
<feature type="compositionally biased region" description="Basic and acidic residues" evidence="1">
    <location>
        <begin position="1617"/>
        <end position="1633"/>
    </location>
</feature>
<dbReference type="FunCoup" id="A0A7N2LXT2">
    <property type="interactions" value="1801"/>
</dbReference>
<sequence>MKSSTRLDSALFQLTPTRTRCDLVISANGKEEKIASGLLNPFLAHLKSAQEQMAKGGYSIVLEPEPGSDSMWFTKGTVERFVRFVSTPEILERVYTLESEILQIEEAISIQGNNDVGMNTVEDYHAKPVESIEGNMGGSTSSTSILTIPTVQQWENSSSPYFLSNSDNPDVSLVVQHLTEENYSTWSGAVLIALDAKTKIGFIDGSIPRPQSSDHPYYTAWSREVWLDLQHQFSQGNGPRIFELKKEICSLSQKDLTINGYYTKFKGLWDELSDYRTCSCDEKQRKVGKRVNTESSALAVKNSGSFTKGSNKGKSGRPQCIHCGALGHVVDKCYKLHGYPPGYKSKNKTQQGGSASFANNVVATDNCCEETVNLTRAEYQQLLGLLNSQNHFGTQAPQEPASNAPQVATIITQPSLNFQGHEMSDQSPLLPSVSAEFSPTPKLSDIAVPPDEFPDLVHSHNDISHSNPHIDSTLCPANESVVLEPVAPDIVPVRQSSRVHKPPTYLRDYHCNLVAAPLLASASLTSSNDSFAQSPGSRPVLDTNEDKAIVLYKPGANPPEANGSTTQEGNSKVQLLKVLETRRTVLQKEQGMAFARAVAAGFDIDHMSLLMSFAECFGALRLMDACLKFLELWKRKHETGQWLEIEAAEAMSSRSEYSAINASGIMLANEVKQKEYELASENNGKASSAISTDDKPPADYQPPPGHFQGQFPHHMFPSWPLHSPPGAPPVYPAYPMQGMPYYQNYPGNSPYFQPPYPSVSDPRLNAGQRMGRRRHSMDSRDSNTELETWEMDASKTRSQDEVELENEEASQTRESRKKGSQSGKKQSGMVVIRNINYITSKRQNSSDSESQSASDSETDEEVEDLEASSLDARRMDSKRSSNRKGKHSKSMDKLNSSDAAHGKDVDGGHWQAFQNYLLRDDDEDKRAVDQGMFAMEKEVQVKRRQNTIGDDPLAFSGQDKGEIQEGNMIDMHKISGKMTYMHKDSNNELLISRRNGQPGDGRRSMDVQPTELDGRRGGYRRTGNDDFMIRSQLDYTSSTSDPLVNGFDRINNNLDRKSSHDMDDDSYIVALRANSLDQVGNNERNAIDMYSEFPSASQLAESVSNRVGSQVNYEPDGLSLMPERGTEKESIGYDPALDYEMQIRAEDGASLDKKNVAVEIKQGSKKSDKERKSRLTPDASDKKTGGPIRKGRSSKLSPLDEARARAEKLRTFKADLQKMKKEKEAEEMKRLEALKIERQKRIAARGGSIPAKSSIPSNQTKKQLPTKLSPGSHKVSKFSDSEPGSSSPLNRFPIKTASVGSSDSKKVSKPGSLNTRSHSAGNKLSHSVSSLPETKKENTSVTSDTKASMARIRRLSEPKMGSSHHVSSVKSKSTEPVSKTKISDGPESKKISAIVNYDKSKAATLPELKIRTSTGPDVAKNKSAAKDMMQKVNGKKSSTTSEGAKPKRNNESISHYSDGDDNPIIEKTVVMLECDKPSIPTVHALEGNMEAQKGRYNNVEIGKKSEVVSDYAAVRAPVSPFTMDRVDGDSSKRQSQEQPVSYKVTTINTDKEPPKFSSIGIADKPYQAPLARNSSLEDPCTGNSEYSKAPPVSSEIMTTGTETVKALVSDSRNLRLEKIPESLEKPQVKESSKGIRRLLKFGRKNHSSATGERNTESDNVTGSEVDDSGTNSVSTSEVHTLKNLISQDETPTGGNTPQKSSRSFSLLSPFRSKNSEKKSTA</sequence>
<feature type="region of interest" description="Disordered" evidence="1">
    <location>
        <begin position="1567"/>
        <end position="1600"/>
    </location>
</feature>
<feature type="compositionally biased region" description="Polar residues" evidence="1">
    <location>
        <begin position="1254"/>
        <end position="1263"/>
    </location>
</feature>
<feature type="region of interest" description="Disordered" evidence="1">
    <location>
        <begin position="1148"/>
        <end position="1204"/>
    </location>
</feature>
<feature type="region of interest" description="Disordered" evidence="1">
    <location>
        <begin position="1521"/>
        <end position="1542"/>
    </location>
</feature>
<feature type="compositionally biased region" description="Low complexity" evidence="1">
    <location>
        <begin position="1697"/>
        <end position="1712"/>
    </location>
</feature>
<keyword evidence="4" id="KW-1185">Reference proteome</keyword>
<feature type="region of interest" description="Disordered" evidence="1">
    <location>
        <begin position="1413"/>
        <end position="1462"/>
    </location>
</feature>